<accession>A0A7W9AJ67</accession>
<dbReference type="AlphaFoldDB" id="A0A7W9AJ67"/>
<sequence>MAAMLACSTAHAAIIFTSDFEISEAEGGPAAGSLQTENFLGSFGGPRPGQDPTTNRTAKTIAPFEAKAADKIVFRASGTDDTLGGYIDNINLTAVPEPGTWALLFTGFLAIGSVLRRRRNDVISFA</sequence>
<dbReference type="Proteomes" id="UP000549617">
    <property type="component" value="Unassembled WGS sequence"/>
</dbReference>
<proteinExistence type="predicted"/>
<dbReference type="NCBIfam" id="TIGR02595">
    <property type="entry name" value="PEP_CTERM"/>
    <property type="match status" value="1"/>
</dbReference>
<dbReference type="Pfam" id="PF07589">
    <property type="entry name" value="PEP-CTERM"/>
    <property type="match status" value="1"/>
</dbReference>
<organism evidence="2 3">
    <name type="scientific">Sphingobium boeckii</name>
    <dbReference type="NCBI Taxonomy" id="1082345"/>
    <lineage>
        <taxon>Bacteria</taxon>
        <taxon>Pseudomonadati</taxon>
        <taxon>Pseudomonadota</taxon>
        <taxon>Alphaproteobacteria</taxon>
        <taxon>Sphingomonadales</taxon>
        <taxon>Sphingomonadaceae</taxon>
        <taxon>Sphingobium</taxon>
    </lineage>
</organism>
<comment type="caution">
    <text evidence="2">The sequence shown here is derived from an EMBL/GenBank/DDBJ whole genome shotgun (WGS) entry which is preliminary data.</text>
</comment>
<reference evidence="2 3" key="1">
    <citation type="submission" date="2020-08" db="EMBL/GenBank/DDBJ databases">
        <title>Genomic Encyclopedia of Type Strains, Phase IV (KMG-IV): sequencing the most valuable type-strain genomes for metagenomic binning, comparative biology and taxonomic classification.</title>
        <authorList>
            <person name="Goeker M."/>
        </authorList>
    </citation>
    <scope>NUCLEOTIDE SEQUENCE [LARGE SCALE GENOMIC DNA]</scope>
    <source>
        <strain evidence="2 3">DSM 25079</strain>
    </source>
</reference>
<evidence type="ECO:0000313" key="2">
    <source>
        <dbReference type="EMBL" id="MBB5686620.1"/>
    </source>
</evidence>
<gene>
    <name evidence="2" type="ORF">FHS49_002644</name>
</gene>
<name>A0A7W9AJ67_9SPHN</name>
<dbReference type="NCBIfam" id="NF035944">
    <property type="entry name" value="PEPxxWA-CTERM"/>
    <property type="match status" value="1"/>
</dbReference>
<keyword evidence="3" id="KW-1185">Reference proteome</keyword>
<dbReference type="InterPro" id="IPR013424">
    <property type="entry name" value="Ice-binding_C"/>
</dbReference>
<feature type="domain" description="Ice-binding protein C-terminal" evidence="1">
    <location>
        <begin position="94"/>
        <end position="119"/>
    </location>
</feature>
<evidence type="ECO:0000259" key="1">
    <source>
        <dbReference type="Pfam" id="PF07589"/>
    </source>
</evidence>
<protein>
    <recommendedName>
        <fullName evidence="1">Ice-binding protein C-terminal domain-containing protein</fullName>
    </recommendedName>
</protein>
<dbReference type="RefSeq" id="WP_221240499.1">
    <property type="nucleotide sequence ID" value="NZ_JACIJC010000004.1"/>
</dbReference>
<evidence type="ECO:0000313" key="3">
    <source>
        <dbReference type="Proteomes" id="UP000549617"/>
    </source>
</evidence>
<dbReference type="EMBL" id="JACIJC010000004">
    <property type="protein sequence ID" value="MBB5686620.1"/>
    <property type="molecule type" value="Genomic_DNA"/>
</dbReference>